<gene>
    <name evidence="2" type="ORF">B0T14DRAFT_211451</name>
</gene>
<protein>
    <submittedName>
        <fullName evidence="2">Heterokaryon incompatibility protein-domain-containing protein</fullName>
    </submittedName>
</protein>
<dbReference type="AlphaFoldDB" id="A0AA40BZY7"/>
<evidence type="ECO:0000259" key="1">
    <source>
        <dbReference type="Pfam" id="PF06985"/>
    </source>
</evidence>
<evidence type="ECO:0000313" key="2">
    <source>
        <dbReference type="EMBL" id="KAK0619669.1"/>
    </source>
</evidence>
<organism evidence="2 3">
    <name type="scientific">Immersiella caudata</name>
    <dbReference type="NCBI Taxonomy" id="314043"/>
    <lineage>
        <taxon>Eukaryota</taxon>
        <taxon>Fungi</taxon>
        <taxon>Dikarya</taxon>
        <taxon>Ascomycota</taxon>
        <taxon>Pezizomycotina</taxon>
        <taxon>Sordariomycetes</taxon>
        <taxon>Sordariomycetidae</taxon>
        <taxon>Sordariales</taxon>
        <taxon>Lasiosphaeriaceae</taxon>
        <taxon>Immersiella</taxon>
    </lineage>
</organism>
<dbReference type="Pfam" id="PF06985">
    <property type="entry name" value="HET"/>
    <property type="match status" value="1"/>
</dbReference>
<keyword evidence="3" id="KW-1185">Reference proteome</keyword>
<sequence>MIDDTREDPVCRVTPAQLASSIDKISKHTTSRHLAQSWARRLRFLTFDDDAASEIVPTVSHEKRLLCGGCESGQRIPPGHHCYSHEQSLRTANLESETIAATANACRHITHLACSYCRTIPLFPTRKKATRFRIRRVVQKDADMGMGTFDPKSYREFPCGHFVAVSYCWSSQPPASDSDGDVDAGPYMVVEEDGSVREARASKHTIDRAVAFAAQNGYRMIWIDQECIPQDDPAEKEVGIQAMDIVYLSAHITIGLFETTLEQRHMDALFGTTTARHVAEALSLVPRGKLPAARRQPQVLEFGNVAETLELVVGDRWNTRAWILQEAFASAGSIVMLLPKSNRVRVHDFGLLCHEKAPSSEICVDFHVLFTCLKLAANIIERARPDGNTLAQTLHKVSWLHPEFPRVSMVEWSIGGSKQRDTCSAATALAFLRYRENTVVSDRLAIIANMCGYEKRLDTVGLGNSGNVSSLAVCVLALSIMNGDFSLLTPELHYRELCAPLPAEAGDGTGASTFCNVALPNNPTPAQRY</sequence>
<evidence type="ECO:0000313" key="3">
    <source>
        <dbReference type="Proteomes" id="UP001175000"/>
    </source>
</evidence>
<proteinExistence type="predicted"/>
<reference evidence="2" key="1">
    <citation type="submission" date="2023-06" db="EMBL/GenBank/DDBJ databases">
        <title>Genome-scale phylogeny and comparative genomics of the fungal order Sordariales.</title>
        <authorList>
            <consortium name="Lawrence Berkeley National Laboratory"/>
            <person name="Hensen N."/>
            <person name="Bonometti L."/>
            <person name="Westerberg I."/>
            <person name="Brannstrom I.O."/>
            <person name="Guillou S."/>
            <person name="Cros-Aarteil S."/>
            <person name="Calhoun S."/>
            <person name="Haridas S."/>
            <person name="Kuo A."/>
            <person name="Mondo S."/>
            <person name="Pangilinan J."/>
            <person name="Riley R."/>
            <person name="Labutti K."/>
            <person name="Andreopoulos B."/>
            <person name="Lipzen A."/>
            <person name="Chen C."/>
            <person name="Yanf M."/>
            <person name="Daum C."/>
            <person name="Ng V."/>
            <person name="Clum A."/>
            <person name="Steindorff A."/>
            <person name="Ohm R."/>
            <person name="Martin F."/>
            <person name="Silar P."/>
            <person name="Natvig D."/>
            <person name="Lalanne C."/>
            <person name="Gautier V."/>
            <person name="Ament-Velasquez S.L."/>
            <person name="Kruys A."/>
            <person name="Hutchinson M.I."/>
            <person name="Powell A.J."/>
            <person name="Barry K."/>
            <person name="Miller A.N."/>
            <person name="Grigoriev I.V."/>
            <person name="Debuchy R."/>
            <person name="Gladieux P."/>
            <person name="Thoren M.H."/>
            <person name="Johannesson H."/>
        </authorList>
    </citation>
    <scope>NUCLEOTIDE SEQUENCE</scope>
    <source>
        <strain evidence="2">CBS 606.72</strain>
    </source>
</reference>
<dbReference type="PANTHER" id="PTHR33112">
    <property type="entry name" value="DOMAIN PROTEIN, PUTATIVE-RELATED"/>
    <property type="match status" value="1"/>
</dbReference>
<accession>A0AA40BZY7</accession>
<dbReference type="EMBL" id="JAULSU010000004">
    <property type="protein sequence ID" value="KAK0619669.1"/>
    <property type="molecule type" value="Genomic_DNA"/>
</dbReference>
<dbReference type="Proteomes" id="UP001175000">
    <property type="component" value="Unassembled WGS sequence"/>
</dbReference>
<name>A0AA40BZY7_9PEZI</name>
<dbReference type="PANTHER" id="PTHR33112:SF10">
    <property type="entry name" value="TOL"/>
    <property type="match status" value="1"/>
</dbReference>
<comment type="caution">
    <text evidence="2">The sequence shown here is derived from an EMBL/GenBank/DDBJ whole genome shotgun (WGS) entry which is preliminary data.</text>
</comment>
<feature type="domain" description="Heterokaryon incompatibility" evidence="1">
    <location>
        <begin position="162"/>
        <end position="326"/>
    </location>
</feature>
<dbReference type="InterPro" id="IPR010730">
    <property type="entry name" value="HET"/>
</dbReference>